<dbReference type="AlphaFoldDB" id="A0A8J3RSR8"/>
<dbReference type="PANTHER" id="PTHR47894">
    <property type="entry name" value="HTH-TYPE TRANSCRIPTIONAL REGULATOR GADX"/>
    <property type="match status" value="1"/>
</dbReference>
<reference evidence="5 6" key="1">
    <citation type="submission" date="2021-01" db="EMBL/GenBank/DDBJ databases">
        <title>Whole genome shotgun sequence of Planobispora longispora NBRC 13918.</title>
        <authorList>
            <person name="Komaki H."/>
            <person name="Tamura T."/>
        </authorList>
    </citation>
    <scope>NUCLEOTIDE SEQUENCE [LARGE SCALE GENOMIC DNA]</scope>
    <source>
        <strain evidence="5 6">NBRC 13918</strain>
    </source>
</reference>
<comment type="caution">
    <text evidence="5">The sequence shown here is derived from an EMBL/GenBank/DDBJ whole genome shotgun (WGS) entry which is preliminary data.</text>
</comment>
<gene>
    <name evidence="5" type="ORF">Plo01_69630</name>
</gene>
<dbReference type="InterPro" id="IPR018060">
    <property type="entry name" value="HTH_AraC"/>
</dbReference>
<sequence>MDEGYSSAAMSALVAASLRRRGLSVPAGTVPDGPRVPLAAKRRLLAAVVDAYGEGELLQVGWAVAESPFDALGHVLVSASTPHECLARWRRLERYVHSRHRTAVTGTGPREARLHHTARTGPGPTRHENLLVASVLAGLLLAQGCGAVRLSLPGGITLLGLDRPGGPGGPADGVPPGPVDRFHLTWVPGTGPPATDPELAEPAGNGRGPVTRAVLARVLTDPTRRWTVGDLSAATGMSGRTLQRRLRGEGGSFSAAVATARVTRAAVLLASTDLPLSTIGFLAGYADGPHFAREFARRTGTSPGRYRTVATRTETDHDLPL</sequence>
<evidence type="ECO:0000256" key="2">
    <source>
        <dbReference type="ARBA" id="ARBA00023125"/>
    </source>
</evidence>
<evidence type="ECO:0000256" key="1">
    <source>
        <dbReference type="ARBA" id="ARBA00023015"/>
    </source>
</evidence>
<dbReference type="SMART" id="SM00342">
    <property type="entry name" value="HTH_ARAC"/>
    <property type="match status" value="1"/>
</dbReference>
<dbReference type="Proteomes" id="UP000616724">
    <property type="component" value="Unassembled WGS sequence"/>
</dbReference>
<dbReference type="InterPro" id="IPR018062">
    <property type="entry name" value="HTH_AraC-typ_CS"/>
</dbReference>
<dbReference type="Pfam" id="PF12833">
    <property type="entry name" value="HTH_18"/>
    <property type="match status" value="1"/>
</dbReference>
<dbReference type="GO" id="GO:0005829">
    <property type="term" value="C:cytosol"/>
    <property type="evidence" value="ECO:0007669"/>
    <property type="project" value="TreeGrafter"/>
</dbReference>
<dbReference type="InterPro" id="IPR009057">
    <property type="entry name" value="Homeodomain-like_sf"/>
</dbReference>
<evidence type="ECO:0000313" key="5">
    <source>
        <dbReference type="EMBL" id="GIH80534.1"/>
    </source>
</evidence>
<protein>
    <recommendedName>
        <fullName evidence="4">HTH araC/xylS-type domain-containing protein</fullName>
    </recommendedName>
</protein>
<dbReference type="PROSITE" id="PS01124">
    <property type="entry name" value="HTH_ARAC_FAMILY_2"/>
    <property type="match status" value="1"/>
</dbReference>
<proteinExistence type="predicted"/>
<keyword evidence="2" id="KW-0238">DNA-binding</keyword>
<dbReference type="SUPFAM" id="SSF46689">
    <property type="entry name" value="Homeodomain-like"/>
    <property type="match status" value="1"/>
</dbReference>
<dbReference type="RefSeq" id="WP_203894957.1">
    <property type="nucleotide sequence ID" value="NZ_BOOH01000060.1"/>
</dbReference>
<evidence type="ECO:0000256" key="3">
    <source>
        <dbReference type="ARBA" id="ARBA00023163"/>
    </source>
</evidence>
<name>A0A8J3RSR8_9ACTN</name>
<dbReference type="Gene3D" id="1.10.10.60">
    <property type="entry name" value="Homeodomain-like"/>
    <property type="match status" value="1"/>
</dbReference>
<evidence type="ECO:0000313" key="6">
    <source>
        <dbReference type="Proteomes" id="UP000616724"/>
    </source>
</evidence>
<keyword evidence="6" id="KW-1185">Reference proteome</keyword>
<dbReference type="GO" id="GO:0003700">
    <property type="term" value="F:DNA-binding transcription factor activity"/>
    <property type="evidence" value="ECO:0007669"/>
    <property type="project" value="InterPro"/>
</dbReference>
<accession>A0A8J3RSR8</accession>
<organism evidence="5 6">
    <name type="scientific">Planobispora longispora</name>
    <dbReference type="NCBI Taxonomy" id="28887"/>
    <lineage>
        <taxon>Bacteria</taxon>
        <taxon>Bacillati</taxon>
        <taxon>Actinomycetota</taxon>
        <taxon>Actinomycetes</taxon>
        <taxon>Streptosporangiales</taxon>
        <taxon>Streptosporangiaceae</taxon>
        <taxon>Planobispora</taxon>
    </lineage>
</organism>
<dbReference type="EMBL" id="BOOH01000060">
    <property type="protein sequence ID" value="GIH80534.1"/>
    <property type="molecule type" value="Genomic_DNA"/>
</dbReference>
<dbReference type="PANTHER" id="PTHR47894:SF4">
    <property type="entry name" value="HTH-TYPE TRANSCRIPTIONAL REGULATOR GADX"/>
    <property type="match status" value="1"/>
</dbReference>
<evidence type="ECO:0000259" key="4">
    <source>
        <dbReference type="PROSITE" id="PS01124"/>
    </source>
</evidence>
<dbReference type="PROSITE" id="PS00041">
    <property type="entry name" value="HTH_ARAC_FAMILY_1"/>
    <property type="match status" value="1"/>
</dbReference>
<keyword evidence="3" id="KW-0804">Transcription</keyword>
<keyword evidence="1" id="KW-0805">Transcription regulation</keyword>
<feature type="domain" description="HTH araC/xylS-type" evidence="4">
    <location>
        <begin position="212"/>
        <end position="309"/>
    </location>
</feature>
<dbReference type="GO" id="GO:0000976">
    <property type="term" value="F:transcription cis-regulatory region binding"/>
    <property type="evidence" value="ECO:0007669"/>
    <property type="project" value="TreeGrafter"/>
</dbReference>